<gene>
    <name evidence="3" type="primary">KAR9</name>
    <name evidence="3" type="ORF">ATY40_BA7502547</name>
</gene>
<keyword evidence="4" id="KW-1185">Reference proteome</keyword>
<dbReference type="GO" id="GO:0005938">
    <property type="term" value="C:cell cortex"/>
    <property type="evidence" value="ECO:0007669"/>
    <property type="project" value="TreeGrafter"/>
</dbReference>
<evidence type="ECO:0000256" key="1">
    <source>
        <dbReference type="SAM" id="Coils"/>
    </source>
</evidence>
<accession>A0A1B2JBY3</accession>
<feature type="coiled-coil region" evidence="1">
    <location>
        <begin position="253"/>
        <end position="280"/>
    </location>
</feature>
<dbReference type="GO" id="GO:0031578">
    <property type="term" value="P:mitotic spindle orientation checkpoint signaling"/>
    <property type="evidence" value="ECO:0007669"/>
    <property type="project" value="TreeGrafter"/>
</dbReference>
<dbReference type="EMBL" id="CP014585">
    <property type="protein sequence ID" value="ANZ75530.1"/>
    <property type="molecule type" value="Genomic_DNA"/>
</dbReference>
<evidence type="ECO:0000313" key="3">
    <source>
        <dbReference type="EMBL" id="ANZ75530.1"/>
    </source>
</evidence>
<keyword evidence="1" id="KW-0175">Coiled coil</keyword>
<feature type="region of interest" description="Disordered" evidence="2">
    <location>
        <begin position="488"/>
        <end position="587"/>
    </location>
</feature>
<dbReference type="GO" id="GO:0005816">
    <property type="term" value="C:spindle pole body"/>
    <property type="evidence" value="ECO:0007669"/>
    <property type="project" value="TreeGrafter"/>
</dbReference>
<dbReference type="GO" id="GO:0030473">
    <property type="term" value="P:nuclear migration along microtubule"/>
    <property type="evidence" value="ECO:0007669"/>
    <property type="project" value="TreeGrafter"/>
</dbReference>
<dbReference type="GO" id="GO:0051293">
    <property type="term" value="P:establishment of spindle localization"/>
    <property type="evidence" value="ECO:0007669"/>
    <property type="project" value="TreeGrafter"/>
</dbReference>
<dbReference type="InterPro" id="IPR013889">
    <property type="entry name" value="Karyogamy_KAR9"/>
</dbReference>
<protein>
    <submittedName>
        <fullName evidence="3">BA75_02547T0</fullName>
    </submittedName>
</protein>
<dbReference type="Proteomes" id="UP000094565">
    <property type="component" value="Chromosome 2"/>
</dbReference>
<evidence type="ECO:0000256" key="2">
    <source>
        <dbReference type="SAM" id="MobiDB-lite"/>
    </source>
</evidence>
<evidence type="ECO:0000313" key="4">
    <source>
        <dbReference type="Proteomes" id="UP000094565"/>
    </source>
</evidence>
<dbReference type="GO" id="GO:0043332">
    <property type="term" value="C:mating projection tip"/>
    <property type="evidence" value="ECO:0007669"/>
    <property type="project" value="TreeGrafter"/>
</dbReference>
<reference evidence="3 4" key="1">
    <citation type="submission" date="2016-02" db="EMBL/GenBank/DDBJ databases">
        <title>Comparative genomic and transcriptomic foundation for Pichia pastoris.</title>
        <authorList>
            <person name="Love K.R."/>
            <person name="Shah K.A."/>
            <person name="Whittaker C.A."/>
            <person name="Wu J."/>
            <person name="Bartlett M.C."/>
            <person name="Ma D."/>
            <person name="Leeson R.L."/>
            <person name="Priest M."/>
            <person name="Young S.K."/>
            <person name="Love J.C."/>
        </authorList>
    </citation>
    <scope>NUCLEOTIDE SEQUENCE [LARGE SCALE GENOMIC DNA]</scope>
    <source>
        <strain evidence="3 4">ATCC 28485</strain>
    </source>
</reference>
<sequence>MSISDKLLSLCNLSFLDELLELQFEGTDGSNLATYDIKRIQQIVNDVDQYLISVNKVFKGFDPEQTELKLFTRDKDEYIECFSKVDSIDNVIAQLLRLLENKPDSKIDLLLKQLNNTCEQLMELKRIIYPIKKQLNIAMHYYEINTEILDVILREIEVCEKRSFKIHELRFSSPMRLFPHIDLDILNETMRNSLQLPTFSETDQELYLEYNKLTEKLYPIIASVEYIPPRLNEYESLAKRYRPETLTYLGEKYLRIGARLEKLVGQVEDLKEELIDKRWDELFRYLIGELDNYINDIEKELFVRNCQSLAPMCKYKIDIVLSTLKLLRRAIGEKLLTEISLLQKYNALNKRNIRVHDELYNRDLHWMLDSFQKQKEENTIIFDSKEQQEIPIFREDRVATSRVSSSRFSSRSSAHDLDAMFPLKPTIIEYNPQSAEKPIVDLLADNPQTPDSVSVTPLRESLKHNERMFKDVDTKTLLDQFEAMSVSSETRKESPLFQRVSHKSGTNNEIKRNDQSAVYSPAMSPSMIPRRIGSSCVSRPTSALASRPSSRLSSSRPMSRPPSRASGRSSVLRVSRPPSSKGSRIPQPVCFKSKIPIYQGKTSKSLSSPASLNFQCSVKMNSEAEKPILKRAN</sequence>
<dbReference type="PANTHER" id="PTHR37271">
    <property type="entry name" value="KARYOGAMY PROTEIN KAR9"/>
    <property type="match status" value="1"/>
</dbReference>
<dbReference type="OrthoDB" id="3980028at2759"/>
<dbReference type="Pfam" id="PF08580">
    <property type="entry name" value="KAR9"/>
    <property type="match status" value="1"/>
</dbReference>
<organism evidence="3 4">
    <name type="scientific">Komagataella pastoris</name>
    <name type="common">Yeast</name>
    <name type="synonym">Pichia pastoris</name>
    <dbReference type="NCBI Taxonomy" id="4922"/>
    <lineage>
        <taxon>Eukaryota</taxon>
        <taxon>Fungi</taxon>
        <taxon>Dikarya</taxon>
        <taxon>Ascomycota</taxon>
        <taxon>Saccharomycotina</taxon>
        <taxon>Pichiomycetes</taxon>
        <taxon>Pichiales</taxon>
        <taxon>Pichiaceae</taxon>
        <taxon>Komagataella</taxon>
    </lineage>
</organism>
<dbReference type="AlphaFoldDB" id="A0A1B2JBY3"/>
<dbReference type="PANTHER" id="PTHR37271:SF1">
    <property type="entry name" value="KARYOGAMY PROTEIN KAR9"/>
    <property type="match status" value="1"/>
</dbReference>
<proteinExistence type="predicted"/>
<name>A0A1B2JBY3_PICPA</name>
<feature type="compositionally biased region" description="Low complexity" evidence="2">
    <location>
        <begin position="538"/>
        <end position="580"/>
    </location>
</feature>